<feature type="transmembrane region" description="Helical" evidence="2">
    <location>
        <begin position="197"/>
        <end position="214"/>
    </location>
</feature>
<accession>A9KEZ1</accession>
<feature type="compositionally biased region" description="Polar residues" evidence="1">
    <location>
        <begin position="9"/>
        <end position="34"/>
    </location>
</feature>
<sequence>MSRLPSKTKYPSSHRSLNSKTPLLQRSSETNSLRESGIETASSQLSLAASSYTPIDEEMTELELKIYLFLFTRALNHKLGYTQENNPDDKAQKAGIDINLDCLNYLLEILYQNLEPQLEKGANLSYHKSSTARKALEYHETLNSRLKKKIAKDAEHKNPLTLLRILNTKTTSISALIGTGGGIGITGAGAIAGSAAAGIGTAVTVGVLLFYLCWRTTSEYWKKKNAEKLFEHTDQIDNENIIELVSALSAFYIVKEFEHKNMQKASLKLSLNPESLFEIFQNIYHNKSFRLPSQLPIQKELKAIAKQAKIDADKIHTHLIEYVNTNKAQSISINLYALIIPSFAYNSEESPTVVKTVAALHAWLWALYKTLDMKDFLFRNSFEKRLEKVRAGVVKTMKTFKKEVNNVLLETDDNSSGVSLLADEDKTDRVKEWVNKQKLPSPGALSPIKSASHLALFSSLREQKDKAVNSSGSRLSLRLGN</sequence>
<dbReference type="EMBL" id="CP000733">
    <property type="protein sequence ID" value="ABS76758.1"/>
    <property type="molecule type" value="Genomic_DNA"/>
</dbReference>
<keyword evidence="2" id="KW-1133">Transmembrane helix</keyword>
<evidence type="ECO:0000256" key="2">
    <source>
        <dbReference type="SAM" id="Phobius"/>
    </source>
</evidence>
<feature type="region of interest" description="Disordered" evidence="1">
    <location>
        <begin position="1"/>
        <end position="37"/>
    </location>
</feature>
<dbReference type="Proteomes" id="UP000008555">
    <property type="component" value="Chromosome"/>
</dbReference>
<reference evidence="3 4" key="1">
    <citation type="journal article" date="2009" name="Infect. Immun.">
        <title>Comparative genomics reveal extensive transposon-mediated genomic plasticity and diversity among potential effector proteins within the genus Coxiella.</title>
        <authorList>
            <person name="Beare P.A."/>
            <person name="Unsworth N."/>
            <person name="Andoh M."/>
            <person name="Voth D.E."/>
            <person name="Omsland A."/>
            <person name="Gilk S.D."/>
            <person name="Williams K.P."/>
            <person name="Sobral B.W."/>
            <person name="Kupko J.J.III."/>
            <person name="Porcella S.F."/>
            <person name="Samuel J.E."/>
            <person name="Heinzen R.A."/>
        </authorList>
    </citation>
    <scope>NUCLEOTIDE SEQUENCE [LARGE SCALE GENOMIC DNA]</scope>
    <source>
        <strain evidence="3 4">Dugway 5J108-111</strain>
    </source>
</reference>
<proteinExistence type="predicted"/>
<gene>
    <name evidence="3" type="ordered locus">CBUD_0047</name>
</gene>
<evidence type="ECO:0000313" key="4">
    <source>
        <dbReference type="Proteomes" id="UP000008555"/>
    </source>
</evidence>
<keyword evidence="2" id="KW-0812">Transmembrane</keyword>
<dbReference type="AlphaFoldDB" id="A9KEZ1"/>
<dbReference type="HOGENOM" id="CLU_044182_0_0_6"/>
<name>A9KEZ1_COXBN</name>
<feature type="transmembrane region" description="Helical" evidence="2">
    <location>
        <begin position="173"/>
        <end position="191"/>
    </location>
</feature>
<evidence type="ECO:0000256" key="1">
    <source>
        <dbReference type="SAM" id="MobiDB-lite"/>
    </source>
</evidence>
<dbReference type="RefSeq" id="WP_011996377.1">
    <property type="nucleotide sequence ID" value="NC_009727.1"/>
</dbReference>
<keyword evidence="2" id="KW-0472">Membrane</keyword>
<protein>
    <submittedName>
        <fullName evidence="3">Hypothetical membrane spanning protein</fullName>
    </submittedName>
</protein>
<evidence type="ECO:0000313" key="3">
    <source>
        <dbReference type="EMBL" id="ABS76758.1"/>
    </source>
</evidence>
<dbReference type="KEGG" id="cbd:CBUD_0047"/>
<organism evidence="3 4">
    <name type="scientific">Coxiella burnetii (strain Dugway 5J108-111)</name>
    <dbReference type="NCBI Taxonomy" id="434922"/>
    <lineage>
        <taxon>Bacteria</taxon>
        <taxon>Pseudomonadati</taxon>
        <taxon>Pseudomonadota</taxon>
        <taxon>Gammaproteobacteria</taxon>
        <taxon>Legionellales</taxon>
        <taxon>Coxiellaceae</taxon>
        <taxon>Coxiella</taxon>
    </lineage>
</organism>